<evidence type="ECO:0000313" key="3">
    <source>
        <dbReference type="Proteomes" id="UP000019109"/>
    </source>
</evidence>
<sequence>MFFDQVQKLCAEKGISVTKLAEELGLSSSTTNGWKNGAEPRPATLKKVADYFGVTTEYLLTGEGPKTIATNIQNSNVIQNVHAPVMIKNGVERELSEQEIELLRIFKQLDVKRRVQLMSYAYKLEEESK</sequence>
<accession>W4V9S8</accession>
<reference evidence="2" key="1">
    <citation type="journal article" date="2014" name="Genome Announc.">
        <title>Draft Genome Sequence of Clostridium straminisolvens Strain JCM 21531T, Isolated from a Cellulose-Degrading Bacterial Community.</title>
        <authorList>
            <person name="Yuki M."/>
            <person name="Oshima K."/>
            <person name="Suda W."/>
            <person name="Sakamoto M."/>
            <person name="Kitamura K."/>
            <person name="Iida T."/>
            <person name="Hattori M."/>
            <person name="Ohkuma M."/>
        </authorList>
    </citation>
    <scope>NUCLEOTIDE SEQUENCE [LARGE SCALE GENOMIC DNA]</scope>
    <source>
        <strain evidence="2">JCM 21531</strain>
    </source>
</reference>
<dbReference type="Pfam" id="PF01381">
    <property type="entry name" value="HTH_3"/>
    <property type="match status" value="1"/>
</dbReference>
<dbReference type="CDD" id="cd00093">
    <property type="entry name" value="HTH_XRE"/>
    <property type="match status" value="1"/>
</dbReference>
<organism evidence="2 3">
    <name type="scientific">Acetivibrio straminisolvens JCM 21531</name>
    <dbReference type="NCBI Taxonomy" id="1294263"/>
    <lineage>
        <taxon>Bacteria</taxon>
        <taxon>Bacillati</taxon>
        <taxon>Bacillota</taxon>
        <taxon>Clostridia</taxon>
        <taxon>Eubacteriales</taxon>
        <taxon>Oscillospiraceae</taxon>
        <taxon>Acetivibrio</taxon>
    </lineage>
</organism>
<dbReference type="InterPro" id="IPR001387">
    <property type="entry name" value="Cro/C1-type_HTH"/>
</dbReference>
<keyword evidence="3" id="KW-1185">Reference proteome</keyword>
<dbReference type="GO" id="GO:0003677">
    <property type="term" value="F:DNA binding"/>
    <property type="evidence" value="ECO:0007669"/>
    <property type="project" value="InterPro"/>
</dbReference>
<protein>
    <recommendedName>
        <fullName evidence="1">HTH cro/C1-type domain-containing protein</fullName>
    </recommendedName>
</protein>
<comment type="caution">
    <text evidence="2">The sequence shown here is derived from an EMBL/GenBank/DDBJ whole genome shotgun (WGS) entry which is preliminary data.</text>
</comment>
<proteinExistence type="predicted"/>
<dbReference type="SUPFAM" id="SSF47413">
    <property type="entry name" value="lambda repressor-like DNA-binding domains"/>
    <property type="match status" value="1"/>
</dbReference>
<dbReference type="RefSeq" id="WP_054847075.1">
    <property type="nucleotide sequence ID" value="NZ_BAVR01000039.1"/>
</dbReference>
<dbReference type="Gene3D" id="1.10.260.40">
    <property type="entry name" value="lambda repressor-like DNA-binding domains"/>
    <property type="match status" value="1"/>
</dbReference>
<feature type="domain" description="HTH cro/C1-type" evidence="1">
    <location>
        <begin position="6"/>
        <end position="59"/>
    </location>
</feature>
<dbReference type="Proteomes" id="UP000019109">
    <property type="component" value="Unassembled WGS sequence"/>
</dbReference>
<dbReference type="InterPro" id="IPR010982">
    <property type="entry name" value="Lambda_DNA-bd_dom_sf"/>
</dbReference>
<evidence type="ECO:0000259" key="1">
    <source>
        <dbReference type="PROSITE" id="PS50943"/>
    </source>
</evidence>
<dbReference type="EMBL" id="BAVR01000039">
    <property type="protein sequence ID" value="GAE89494.1"/>
    <property type="molecule type" value="Genomic_DNA"/>
</dbReference>
<dbReference type="STRING" id="1294263.JCM21531_3026"/>
<dbReference type="AlphaFoldDB" id="W4V9S8"/>
<gene>
    <name evidence="2" type="ORF">JCM21531_3026</name>
</gene>
<dbReference type="SMART" id="SM00530">
    <property type="entry name" value="HTH_XRE"/>
    <property type="match status" value="1"/>
</dbReference>
<dbReference type="PROSITE" id="PS50943">
    <property type="entry name" value="HTH_CROC1"/>
    <property type="match status" value="1"/>
</dbReference>
<name>W4V9S8_9FIRM</name>
<evidence type="ECO:0000313" key="2">
    <source>
        <dbReference type="EMBL" id="GAE89494.1"/>
    </source>
</evidence>